<dbReference type="Proteomes" id="UP000295781">
    <property type="component" value="Chromosome"/>
</dbReference>
<dbReference type="InterPro" id="IPR025640">
    <property type="entry name" value="GYF_2"/>
</dbReference>
<gene>
    <name evidence="3" type="ORF">SOCEGT47_030490</name>
</gene>
<protein>
    <recommendedName>
        <fullName evidence="2">GYF domain-containing protein</fullName>
    </recommendedName>
</protein>
<feature type="region of interest" description="Disordered" evidence="1">
    <location>
        <begin position="1"/>
        <end position="23"/>
    </location>
</feature>
<organism evidence="3 4">
    <name type="scientific">Sorangium cellulosum</name>
    <name type="common">Polyangium cellulosum</name>
    <dbReference type="NCBI Taxonomy" id="56"/>
    <lineage>
        <taxon>Bacteria</taxon>
        <taxon>Pseudomonadati</taxon>
        <taxon>Myxococcota</taxon>
        <taxon>Polyangia</taxon>
        <taxon>Polyangiales</taxon>
        <taxon>Polyangiaceae</taxon>
        <taxon>Sorangium</taxon>
    </lineage>
</organism>
<dbReference type="EMBL" id="CP012670">
    <property type="protein sequence ID" value="AUX22546.1"/>
    <property type="molecule type" value="Genomic_DNA"/>
</dbReference>
<dbReference type="Pfam" id="PF14237">
    <property type="entry name" value="GYF_2"/>
    <property type="match status" value="1"/>
</dbReference>
<dbReference type="AlphaFoldDB" id="A0A4P2Q0W7"/>
<evidence type="ECO:0000259" key="2">
    <source>
        <dbReference type="Pfam" id="PF14237"/>
    </source>
</evidence>
<accession>A0A4P2Q0W7</accession>
<evidence type="ECO:0000313" key="3">
    <source>
        <dbReference type="EMBL" id="AUX22546.1"/>
    </source>
</evidence>
<evidence type="ECO:0000313" key="4">
    <source>
        <dbReference type="Proteomes" id="UP000295781"/>
    </source>
</evidence>
<reference evidence="3 4" key="1">
    <citation type="submission" date="2015-09" db="EMBL/GenBank/DDBJ databases">
        <title>Sorangium comparison.</title>
        <authorList>
            <person name="Zaburannyi N."/>
            <person name="Bunk B."/>
            <person name="Overmann J."/>
            <person name="Mueller R."/>
        </authorList>
    </citation>
    <scope>NUCLEOTIDE SEQUENCE [LARGE SCALE GENOMIC DNA]</scope>
    <source>
        <strain evidence="3 4">So ceGT47</strain>
    </source>
</reference>
<feature type="domain" description="GYF" evidence="2">
    <location>
        <begin position="37"/>
        <end position="71"/>
    </location>
</feature>
<proteinExistence type="predicted"/>
<dbReference type="RefSeq" id="WP_129347690.1">
    <property type="nucleotide sequence ID" value="NZ_CP012670.1"/>
</dbReference>
<dbReference type="OrthoDB" id="5517402at2"/>
<name>A0A4P2Q0W7_SORCE</name>
<sequence>MRPPPLPARRAAPPAPPPEPGESLWHVAIAPDDVKVITLEKLDDLFRLDIINESTKVWRPGMAQWQPLGIVAGIDDEDSHEADQPTQVQKHPLAPAAAPAPRHMDSEPPTPVVTTVPPAVLLAAMSDASQQQVATLAPPAVTASAWPAPAAAQPLSAVPLHEVAEEAPPARGMGRAQRSVLALSVVAGLLVTLYRNDVLLDAARAAGQESAYLRLESALGGPGFGTPRSLEKLGAAPADAP</sequence>
<evidence type="ECO:0000256" key="1">
    <source>
        <dbReference type="SAM" id="MobiDB-lite"/>
    </source>
</evidence>
<feature type="compositionally biased region" description="Pro residues" evidence="1">
    <location>
        <begin position="1"/>
        <end position="20"/>
    </location>
</feature>
<feature type="region of interest" description="Disordered" evidence="1">
    <location>
        <begin position="78"/>
        <end position="110"/>
    </location>
</feature>